<comment type="cofactor">
    <cofactor evidence="1">
        <name>L-ascorbate</name>
        <dbReference type="ChEBI" id="CHEBI:38290"/>
    </cofactor>
</comment>
<feature type="non-terminal residue" evidence="11">
    <location>
        <position position="1"/>
    </location>
</feature>
<dbReference type="InterPro" id="IPR006620">
    <property type="entry name" value="Pro_4_hyd_alph"/>
</dbReference>
<evidence type="ECO:0000313" key="12">
    <source>
        <dbReference type="Proteomes" id="UP001177023"/>
    </source>
</evidence>
<evidence type="ECO:0000256" key="3">
    <source>
        <dbReference type="ARBA" id="ARBA00022896"/>
    </source>
</evidence>
<dbReference type="EC" id="1.14.11.29" evidence="7"/>
<dbReference type="PANTHER" id="PTHR12907:SF26">
    <property type="entry name" value="HIF PROLYL HYDROXYLASE, ISOFORM C"/>
    <property type="match status" value="1"/>
</dbReference>
<dbReference type="Gene3D" id="2.60.120.620">
    <property type="entry name" value="q2cbj1_9rhob like domain"/>
    <property type="match status" value="1"/>
</dbReference>
<name>A0AA36D6P5_9BILA</name>
<dbReference type="GO" id="GO:0008198">
    <property type="term" value="F:ferrous iron binding"/>
    <property type="evidence" value="ECO:0007669"/>
    <property type="project" value="TreeGrafter"/>
</dbReference>
<keyword evidence="3" id="KW-0847">Vitamin C</keyword>
<feature type="domain" description="Fe2OG dioxygenase" evidence="10">
    <location>
        <begin position="423"/>
        <end position="521"/>
    </location>
</feature>
<dbReference type="GO" id="GO:0160082">
    <property type="term" value="F:hypoxia-inducible factor-proline dioxygenase activity"/>
    <property type="evidence" value="ECO:0007669"/>
    <property type="project" value="UniProtKB-EC"/>
</dbReference>
<keyword evidence="12" id="KW-1185">Reference proteome</keyword>
<evidence type="ECO:0000256" key="1">
    <source>
        <dbReference type="ARBA" id="ARBA00001961"/>
    </source>
</evidence>
<dbReference type="AlphaFoldDB" id="A0AA36D6P5"/>
<comment type="caution">
    <text evidence="11">The sequence shown here is derived from an EMBL/GenBank/DDBJ whole genome shotgun (WGS) entry which is preliminary data.</text>
</comment>
<dbReference type="PROSITE" id="PS51471">
    <property type="entry name" value="FE2OG_OXY"/>
    <property type="match status" value="1"/>
</dbReference>
<evidence type="ECO:0000256" key="5">
    <source>
        <dbReference type="ARBA" id="ARBA00023002"/>
    </source>
</evidence>
<dbReference type="EMBL" id="CATQJA010002664">
    <property type="protein sequence ID" value="CAJ0582103.1"/>
    <property type="molecule type" value="Genomic_DNA"/>
</dbReference>
<dbReference type="InterPro" id="IPR051559">
    <property type="entry name" value="HIF_prolyl_hydroxylases"/>
</dbReference>
<proteinExistence type="predicted"/>
<dbReference type="SMART" id="SM00702">
    <property type="entry name" value="P4Hc"/>
    <property type="match status" value="1"/>
</dbReference>
<evidence type="ECO:0000256" key="6">
    <source>
        <dbReference type="ARBA" id="ARBA00023004"/>
    </source>
</evidence>
<organism evidence="11 12">
    <name type="scientific">Mesorhabditis spiculigera</name>
    <dbReference type="NCBI Taxonomy" id="96644"/>
    <lineage>
        <taxon>Eukaryota</taxon>
        <taxon>Metazoa</taxon>
        <taxon>Ecdysozoa</taxon>
        <taxon>Nematoda</taxon>
        <taxon>Chromadorea</taxon>
        <taxon>Rhabditida</taxon>
        <taxon>Rhabditina</taxon>
        <taxon>Rhabditomorpha</taxon>
        <taxon>Rhabditoidea</taxon>
        <taxon>Rhabditidae</taxon>
        <taxon>Mesorhabditinae</taxon>
        <taxon>Mesorhabditis</taxon>
    </lineage>
</organism>
<feature type="region of interest" description="Disordered" evidence="9">
    <location>
        <begin position="197"/>
        <end position="280"/>
    </location>
</feature>
<feature type="compositionally biased region" description="Polar residues" evidence="9">
    <location>
        <begin position="249"/>
        <end position="258"/>
    </location>
</feature>
<dbReference type="GO" id="GO:0071456">
    <property type="term" value="P:cellular response to hypoxia"/>
    <property type="evidence" value="ECO:0007669"/>
    <property type="project" value="TreeGrafter"/>
</dbReference>
<dbReference type="GO" id="GO:0031418">
    <property type="term" value="F:L-ascorbic acid binding"/>
    <property type="evidence" value="ECO:0007669"/>
    <property type="project" value="UniProtKB-KW"/>
</dbReference>
<keyword evidence="6" id="KW-0408">Iron</keyword>
<evidence type="ECO:0000313" key="11">
    <source>
        <dbReference type="EMBL" id="CAJ0582103.1"/>
    </source>
</evidence>
<dbReference type="InterPro" id="IPR005123">
    <property type="entry name" value="Oxoglu/Fe-dep_dioxygenase_dom"/>
</dbReference>
<comment type="catalytic activity">
    <reaction evidence="8">
        <text>L-prolyl-[hypoxia-inducible factor alpha subunit] + 2-oxoglutarate + O2 = trans-4-hydroxy-L-prolyl-[hypoxia-inducible factor alpha subunit] + succinate + CO2</text>
        <dbReference type="Rhea" id="RHEA:48400"/>
        <dbReference type="Rhea" id="RHEA-COMP:12093"/>
        <dbReference type="Rhea" id="RHEA-COMP:12094"/>
        <dbReference type="ChEBI" id="CHEBI:15379"/>
        <dbReference type="ChEBI" id="CHEBI:16526"/>
        <dbReference type="ChEBI" id="CHEBI:16810"/>
        <dbReference type="ChEBI" id="CHEBI:30031"/>
        <dbReference type="ChEBI" id="CHEBI:50342"/>
        <dbReference type="ChEBI" id="CHEBI:61965"/>
        <dbReference type="EC" id="1.14.11.29"/>
    </reaction>
</comment>
<evidence type="ECO:0000256" key="8">
    <source>
        <dbReference type="ARBA" id="ARBA00049134"/>
    </source>
</evidence>
<feature type="region of interest" description="Disordered" evidence="9">
    <location>
        <begin position="145"/>
        <end position="181"/>
    </location>
</feature>
<evidence type="ECO:0000256" key="7">
    <source>
        <dbReference type="ARBA" id="ARBA00039004"/>
    </source>
</evidence>
<keyword evidence="2" id="KW-0479">Metal-binding</keyword>
<feature type="compositionally biased region" description="Basic and acidic residues" evidence="9">
    <location>
        <begin position="269"/>
        <end position="280"/>
    </location>
</feature>
<feature type="compositionally biased region" description="Basic and acidic residues" evidence="9">
    <location>
        <begin position="531"/>
        <end position="564"/>
    </location>
</feature>
<reference evidence="11" key="1">
    <citation type="submission" date="2023-06" db="EMBL/GenBank/DDBJ databases">
        <authorList>
            <person name="Delattre M."/>
        </authorList>
    </citation>
    <scope>NUCLEOTIDE SEQUENCE</scope>
    <source>
        <strain evidence="11">AF72</strain>
    </source>
</reference>
<dbReference type="InterPro" id="IPR044862">
    <property type="entry name" value="Pro_4_hyd_alph_FE2OG_OXY"/>
</dbReference>
<gene>
    <name evidence="11" type="ORF">MSPICULIGERA_LOCUS20246</name>
</gene>
<dbReference type="SUPFAM" id="SSF51197">
    <property type="entry name" value="Clavaminate synthase-like"/>
    <property type="match status" value="1"/>
</dbReference>
<feature type="region of interest" description="Disordered" evidence="9">
    <location>
        <begin position="636"/>
        <end position="660"/>
    </location>
</feature>
<feature type="compositionally biased region" description="Low complexity" evidence="9">
    <location>
        <begin position="161"/>
        <end position="173"/>
    </location>
</feature>
<evidence type="ECO:0000256" key="9">
    <source>
        <dbReference type="SAM" id="MobiDB-lite"/>
    </source>
</evidence>
<evidence type="ECO:0000256" key="4">
    <source>
        <dbReference type="ARBA" id="ARBA00022964"/>
    </source>
</evidence>
<dbReference type="Pfam" id="PF13640">
    <property type="entry name" value="2OG-FeII_Oxy_3"/>
    <property type="match status" value="1"/>
</dbReference>
<feature type="compositionally biased region" description="Low complexity" evidence="9">
    <location>
        <begin position="222"/>
        <end position="232"/>
    </location>
</feature>
<protein>
    <recommendedName>
        <fullName evidence="7">hypoxia-inducible factor-proline dioxygenase</fullName>
        <ecNumber evidence="7">1.14.11.29</ecNumber>
    </recommendedName>
</protein>
<keyword evidence="5" id="KW-0560">Oxidoreductase</keyword>
<feature type="region of interest" description="Disordered" evidence="9">
    <location>
        <begin position="531"/>
        <end position="569"/>
    </location>
</feature>
<dbReference type="Proteomes" id="UP001177023">
    <property type="component" value="Unassembled WGS sequence"/>
</dbReference>
<keyword evidence="4" id="KW-0223">Dioxygenase</keyword>
<accession>A0AA36D6P5</accession>
<dbReference type="PANTHER" id="PTHR12907">
    <property type="entry name" value="EGL NINE HOMOLOG-RELATED"/>
    <property type="match status" value="1"/>
</dbReference>
<evidence type="ECO:0000256" key="2">
    <source>
        <dbReference type="ARBA" id="ARBA00022723"/>
    </source>
</evidence>
<sequence>MATASSQQLPAGIPAPQPLKLDALNGGLLPLLHGIQQPSPQQPINGQGLNSAQLIAALQHIQKAQQPAIPQQHPAPPLIGSTIPVALQQALQLQQIQQQQLQQNQLLAEIERQKLLQQTQRVDEQRRIQADNDLALQQLYARQRKASTSSDGSRISIPHHNSLISSPPINSPLRAPPLQPSGQQFDALRLAHTLLQQQQQFSAQPSSSNTLTNQGFLPPGAPAASTSASQPSRRLPDADDDEVVVVDGPSSNPPTQSGSNSSRNNRKRPQAEPDRPKIDHSRNILYKTTMQEHQKHLVNKGLVLNTHQSMVMRLRYIAEHVIRALNEFGWAVVDNFLGSEQCKFSYKEIERLYERGLFTAGQVADGKSRDGDHIRDIRSDYIYWFDGSDKRAEDAATVRLLVSMIDSVILHFNKRIPPYSIAGRSRAMIAIYPGNGTRYVKHVDNPAKDGRCITTIYYCNEGWDVQKDGGALRLYPETSEVPMDVDPKADRLVFFWSDRRNPHEVMPVYRHRFAITIWYMDKEERQEALERMQHPIGDNERTRAETSEGAEVEKKRPSPPDHYNDPVPADCRTAQGAAIQPSPLRPSRIDDVAADSGMEDNASVVSGSAIPTRLMARPNRVNSLAGSVAHDRIVEERSSVTSEEGNDVPMNHDINPEYVI</sequence>
<feature type="compositionally biased region" description="Low complexity" evidence="9">
    <location>
        <begin position="197"/>
        <end position="208"/>
    </location>
</feature>
<evidence type="ECO:0000259" key="10">
    <source>
        <dbReference type="PROSITE" id="PS51471"/>
    </source>
</evidence>